<organism evidence="2 3">
    <name type="scientific">Triangularia verruculosa</name>
    <dbReference type="NCBI Taxonomy" id="2587418"/>
    <lineage>
        <taxon>Eukaryota</taxon>
        <taxon>Fungi</taxon>
        <taxon>Dikarya</taxon>
        <taxon>Ascomycota</taxon>
        <taxon>Pezizomycotina</taxon>
        <taxon>Sordariomycetes</taxon>
        <taxon>Sordariomycetidae</taxon>
        <taxon>Sordariales</taxon>
        <taxon>Podosporaceae</taxon>
        <taxon>Triangularia</taxon>
    </lineage>
</organism>
<evidence type="ECO:0000313" key="3">
    <source>
        <dbReference type="Proteomes" id="UP001303160"/>
    </source>
</evidence>
<evidence type="ECO:0000256" key="1">
    <source>
        <dbReference type="SAM" id="MobiDB-lite"/>
    </source>
</evidence>
<feature type="compositionally biased region" description="Polar residues" evidence="1">
    <location>
        <begin position="1"/>
        <end position="14"/>
    </location>
</feature>
<keyword evidence="3" id="KW-1185">Reference proteome</keyword>
<feature type="region of interest" description="Disordered" evidence="1">
    <location>
        <begin position="1"/>
        <end position="39"/>
    </location>
</feature>
<dbReference type="AlphaFoldDB" id="A0AAN6XM40"/>
<dbReference type="Proteomes" id="UP001303160">
    <property type="component" value="Unassembled WGS sequence"/>
</dbReference>
<evidence type="ECO:0000313" key="2">
    <source>
        <dbReference type="EMBL" id="KAK4203313.1"/>
    </source>
</evidence>
<dbReference type="EMBL" id="MU863890">
    <property type="protein sequence ID" value="KAK4203313.1"/>
    <property type="molecule type" value="Genomic_DNA"/>
</dbReference>
<protein>
    <submittedName>
        <fullName evidence="2">Uncharacterized protein</fullName>
    </submittedName>
</protein>
<comment type="caution">
    <text evidence="2">The sequence shown here is derived from an EMBL/GenBank/DDBJ whole genome shotgun (WGS) entry which is preliminary data.</text>
</comment>
<accession>A0AAN6XM40</accession>
<reference evidence="2" key="2">
    <citation type="submission" date="2023-05" db="EMBL/GenBank/DDBJ databases">
        <authorList>
            <consortium name="Lawrence Berkeley National Laboratory"/>
            <person name="Steindorff A."/>
            <person name="Hensen N."/>
            <person name="Bonometti L."/>
            <person name="Westerberg I."/>
            <person name="Brannstrom I.O."/>
            <person name="Guillou S."/>
            <person name="Cros-Aarteil S."/>
            <person name="Calhoun S."/>
            <person name="Haridas S."/>
            <person name="Kuo A."/>
            <person name="Mondo S."/>
            <person name="Pangilinan J."/>
            <person name="Riley R."/>
            <person name="Labutti K."/>
            <person name="Andreopoulos B."/>
            <person name="Lipzen A."/>
            <person name="Chen C."/>
            <person name="Yanf M."/>
            <person name="Daum C."/>
            <person name="Ng V."/>
            <person name="Clum A."/>
            <person name="Ohm R."/>
            <person name="Martin F."/>
            <person name="Silar P."/>
            <person name="Natvig D."/>
            <person name="Lalanne C."/>
            <person name="Gautier V."/>
            <person name="Ament-Velasquez S.L."/>
            <person name="Kruys A."/>
            <person name="Hutchinson M.I."/>
            <person name="Powell A.J."/>
            <person name="Barry K."/>
            <person name="Miller A.N."/>
            <person name="Grigoriev I.V."/>
            <person name="Debuchy R."/>
            <person name="Gladieux P."/>
            <person name="Thoren M.H."/>
            <person name="Johannesson H."/>
        </authorList>
    </citation>
    <scope>NUCLEOTIDE SEQUENCE</scope>
    <source>
        <strain evidence="2">CBS 315.58</strain>
    </source>
</reference>
<reference evidence="2" key="1">
    <citation type="journal article" date="2023" name="Mol. Phylogenet. Evol.">
        <title>Genome-scale phylogeny and comparative genomics of the fungal order Sordariales.</title>
        <authorList>
            <person name="Hensen N."/>
            <person name="Bonometti L."/>
            <person name="Westerberg I."/>
            <person name="Brannstrom I.O."/>
            <person name="Guillou S."/>
            <person name="Cros-Aarteil S."/>
            <person name="Calhoun S."/>
            <person name="Haridas S."/>
            <person name="Kuo A."/>
            <person name="Mondo S."/>
            <person name="Pangilinan J."/>
            <person name="Riley R."/>
            <person name="LaButti K."/>
            <person name="Andreopoulos B."/>
            <person name="Lipzen A."/>
            <person name="Chen C."/>
            <person name="Yan M."/>
            <person name="Daum C."/>
            <person name="Ng V."/>
            <person name="Clum A."/>
            <person name="Steindorff A."/>
            <person name="Ohm R.A."/>
            <person name="Martin F."/>
            <person name="Silar P."/>
            <person name="Natvig D.O."/>
            <person name="Lalanne C."/>
            <person name="Gautier V."/>
            <person name="Ament-Velasquez S.L."/>
            <person name="Kruys A."/>
            <person name="Hutchinson M.I."/>
            <person name="Powell A.J."/>
            <person name="Barry K."/>
            <person name="Miller A.N."/>
            <person name="Grigoriev I.V."/>
            <person name="Debuchy R."/>
            <person name="Gladieux P."/>
            <person name="Hiltunen Thoren M."/>
            <person name="Johannesson H."/>
        </authorList>
    </citation>
    <scope>NUCLEOTIDE SEQUENCE</scope>
    <source>
        <strain evidence="2">CBS 315.58</strain>
    </source>
</reference>
<name>A0AAN6XM40_9PEZI</name>
<gene>
    <name evidence="2" type="ORF">QBC40DRAFT_293978</name>
</gene>
<sequence>MRPNPKESTSNTAEETLLPESPDDVSQLTQPDPSHPTPPTLTILKDDLEPDFTKHLRHDPHKAEDLDCFNTEWFTTRTLLRGYVSSSLKERSESRSLVVEGVNRALKEILAKLRCHPDALSPSYELRFAAIDTVRKILRCIVSTLGSLAEQIEHRAPVVMEYVMLHFQDHDIKRLMYENGGAWIEEFWAFRVEHGSFCQVDRTWEYIAARRQYCVKVSREAKLLQKLQAEGAPSIEYFRMGRKGPEESK</sequence>
<proteinExistence type="predicted"/>